<dbReference type="Proteomes" id="UP001630127">
    <property type="component" value="Unassembled WGS sequence"/>
</dbReference>
<reference evidence="2 3" key="1">
    <citation type="submission" date="2024-11" db="EMBL/GenBank/DDBJ databases">
        <title>A near-complete genome assembly of Cinchona calisaya.</title>
        <authorList>
            <person name="Lian D.C."/>
            <person name="Zhao X.W."/>
            <person name="Wei L."/>
        </authorList>
    </citation>
    <scope>NUCLEOTIDE SEQUENCE [LARGE SCALE GENOMIC DNA]</scope>
    <source>
        <tissue evidence="2">Nenye</tissue>
    </source>
</reference>
<proteinExistence type="predicted"/>
<dbReference type="PANTHER" id="PTHR35046">
    <property type="entry name" value="ZINC KNUCKLE (CCHC-TYPE) FAMILY PROTEIN"/>
    <property type="match status" value="1"/>
</dbReference>
<protein>
    <recommendedName>
        <fullName evidence="1">Tf2-1-like SH3-like domain-containing protein</fullName>
    </recommendedName>
</protein>
<dbReference type="PANTHER" id="PTHR35046:SF18">
    <property type="entry name" value="RNA-DIRECTED DNA POLYMERASE"/>
    <property type="match status" value="1"/>
</dbReference>
<feature type="domain" description="Tf2-1-like SH3-like" evidence="1">
    <location>
        <begin position="198"/>
        <end position="256"/>
    </location>
</feature>
<dbReference type="InterPro" id="IPR056924">
    <property type="entry name" value="SH3_Tf2-1"/>
</dbReference>
<keyword evidence="3" id="KW-1185">Reference proteome</keyword>
<dbReference type="Pfam" id="PF24626">
    <property type="entry name" value="SH3_Tf2-1"/>
    <property type="match status" value="2"/>
</dbReference>
<evidence type="ECO:0000313" key="2">
    <source>
        <dbReference type="EMBL" id="KAL3507023.1"/>
    </source>
</evidence>
<sequence>MIVAHILLGEPWLYDRDVEYSGKENTYSFKFNDKHIILKPLSAETMKKYQEPKSTKEEDSKPKKVIEKKKALQILRKKPFEMKSKEQRMVFALVSEEVKFSTTTNIEMYNFVIKHKAEIENKVADALSPVYLILTSTAVQVTSFDSLKQDYSTRKDFKHIMEIHDEVQRKIAINNETNKCHADLKRKFAKFQEGGVEVMVHIHPERYPKGVNKKLHSISAGPFKILKKIGSNAYALELPKDMGISNVFNIEDLTSYAGHQIDPREKVTIVSLPSTTRLREKVYDILDHKLVSTRGGGYQKDLIHWKRHPLADCTWIIDAEFSWDQILPMAEFPYNSSINISTDYSPFEAVMGVNPRKSIDLLPLPSSARLSVEAEAFSSTFWTYTMRKGVKLWSLFILNDILRGVYKKLHPRSAGPFKIFKKIGSHAYVLELPKDMGISNIFKIEDLTSYAGPQIDPGEKVTKVSCPPAAR</sequence>
<comment type="caution">
    <text evidence="2">The sequence shown here is derived from an EMBL/GenBank/DDBJ whole genome shotgun (WGS) entry which is preliminary data.</text>
</comment>
<organism evidence="2 3">
    <name type="scientific">Cinchona calisaya</name>
    <dbReference type="NCBI Taxonomy" id="153742"/>
    <lineage>
        <taxon>Eukaryota</taxon>
        <taxon>Viridiplantae</taxon>
        <taxon>Streptophyta</taxon>
        <taxon>Embryophyta</taxon>
        <taxon>Tracheophyta</taxon>
        <taxon>Spermatophyta</taxon>
        <taxon>Magnoliopsida</taxon>
        <taxon>eudicotyledons</taxon>
        <taxon>Gunneridae</taxon>
        <taxon>Pentapetalae</taxon>
        <taxon>asterids</taxon>
        <taxon>lamiids</taxon>
        <taxon>Gentianales</taxon>
        <taxon>Rubiaceae</taxon>
        <taxon>Cinchonoideae</taxon>
        <taxon>Cinchoneae</taxon>
        <taxon>Cinchona</taxon>
    </lineage>
</organism>
<dbReference type="AlphaFoldDB" id="A0ABD2YJ35"/>
<dbReference type="Gene3D" id="3.30.420.10">
    <property type="entry name" value="Ribonuclease H-like superfamily/Ribonuclease H"/>
    <property type="match status" value="1"/>
</dbReference>
<evidence type="ECO:0000259" key="1">
    <source>
        <dbReference type="Pfam" id="PF24626"/>
    </source>
</evidence>
<dbReference type="EMBL" id="JBJUIK010000013">
    <property type="protein sequence ID" value="KAL3507023.1"/>
    <property type="molecule type" value="Genomic_DNA"/>
</dbReference>
<accession>A0ABD2YJ35</accession>
<gene>
    <name evidence="2" type="ORF">ACH5RR_032405</name>
</gene>
<evidence type="ECO:0000313" key="3">
    <source>
        <dbReference type="Proteomes" id="UP001630127"/>
    </source>
</evidence>
<dbReference type="InterPro" id="IPR036397">
    <property type="entry name" value="RNaseH_sf"/>
</dbReference>
<feature type="domain" description="Tf2-1-like SH3-like" evidence="1">
    <location>
        <begin position="405"/>
        <end position="450"/>
    </location>
</feature>
<name>A0ABD2YJ35_9GENT</name>